<dbReference type="Gene3D" id="2.120.10.80">
    <property type="entry name" value="Kelch-type beta propeller"/>
    <property type="match status" value="1"/>
</dbReference>
<gene>
    <name evidence="6" type="primary">LOC100373052</name>
</gene>
<protein>
    <submittedName>
        <fullName evidence="6">Kelch-like protein 24-like</fullName>
    </submittedName>
</protein>
<dbReference type="SUPFAM" id="SSF117281">
    <property type="entry name" value="Kelch motif"/>
    <property type="match status" value="1"/>
</dbReference>
<dbReference type="PANTHER" id="PTHR24412">
    <property type="entry name" value="KELCH PROTEIN"/>
    <property type="match status" value="1"/>
</dbReference>
<dbReference type="InterPro" id="IPR015915">
    <property type="entry name" value="Kelch-typ_b-propeller"/>
</dbReference>
<evidence type="ECO:0000313" key="5">
    <source>
        <dbReference type="Proteomes" id="UP000694865"/>
    </source>
</evidence>
<reference evidence="6" key="1">
    <citation type="submission" date="2025-08" db="UniProtKB">
        <authorList>
            <consortium name="RefSeq"/>
        </authorList>
    </citation>
    <scope>IDENTIFICATION</scope>
    <source>
        <tissue evidence="6">Testes</tissue>
    </source>
</reference>
<dbReference type="Proteomes" id="UP000694865">
    <property type="component" value="Unplaced"/>
</dbReference>
<accession>A0ABM0GK47</accession>
<keyword evidence="1" id="KW-0880">Kelch repeat</keyword>
<evidence type="ECO:0000313" key="6">
    <source>
        <dbReference type="RefSeq" id="XP_002731630.1"/>
    </source>
</evidence>
<dbReference type="Gene3D" id="1.25.40.420">
    <property type="match status" value="1"/>
</dbReference>
<dbReference type="PROSITE" id="PS50097">
    <property type="entry name" value="BTB"/>
    <property type="match status" value="1"/>
</dbReference>
<dbReference type="InterPro" id="IPR006652">
    <property type="entry name" value="Kelch_1"/>
</dbReference>
<dbReference type="SMART" id="SM00612">
    <property type="entry name" value="Kelch"/>
    <property type="match status" value="5"/>
</dbReference>
<evidence type="ECO:0000256" key="1">
    <source>
        <dbReference type="ARBA" id="ARBA00022441"/>
    </source>
</evidence>
<dbReference type="SMART" id="SM00875">
    <property type="entry name" value="BACK"/>
    <property type="match status" value="1"/>
</dbReference>
<sequence length="624" mass="70844">MATGGCDINKAGQSDTDDVEDEVTYEHHDTNFPSELVTLLNNMRLTNDLTDMILVVGDREFPCHRAVLAASSPYFRAMFSSDLRERHEERVTLYNVQADCMELLLDFSYTGKIVFTSRNAQDVLETADFLQHKKVVHACSDFLKSQLDVSNCLGIHQLAERHMCIGLVEAANLFILNNFSRITNQEEFFELSADTLVGYTSKDELYVRSEEDVYKVIMQWVMADVVERLPQLCRVMRNVRMPLLSDEFFKNRVQDEIESLLRKSEECMELLAECQECRRGTREGPSEWSRPRPSTGIVNVMVVVGGARESQRNNKQSLNMYCYEPKQQFWSNLCDLPYSLANVAMYSVLAYRNDIFVTGGYDGHRGGPIAQVWIYRTTEGSWDGCKSLKKARYQHASTTLDGKIFVVGGYDGQHSLPDVEYYSTESNRWTLIQPMREAVSCPSVTAFHRSLFVIGGVQDNSTLCCPFTQCYNVDTRLWSTISTLKIDKKGYQSVLLNDMIYVVGGSSRKTYVYDPNADKALEVAMTKEMHLCPGAVAIDGKIFLTGGDSVSDKSSKTVECYHPESDEWIVTNPSLPIPLYWHGCVTIMKNIKDLEKMTPQTALHSHPIFLYRGYGEADPTYDPR</sequence>
<dbReference type="InterPro" id="IPR000210">
    <property type="entry name" value="BTB/POZ_dom"/>
</dbReference>
<dbReference type="InterPro" id="IPR017096">
    <property type="entry name" value="BTB-kelch_protein"/>
</dbReference>
<evidence type="ECO:0000259" key="4">
    <source>
        <dbReference type="PROSITE" id="PS50097"/>
    </source>
</evidence>
<keyword evidence="2" id="KW-0677">Repeat</keyword>
<evidence type="ECO:0000256" key="2">
    <source>
        <dbReference type="ARBA" id="ARBA00022737"/>
    </source>
</evidence>
<dbReference type="Pfam" id="PF00651">
    <property type="entry name" value="BTB"/>
    <property type="match status" value="1"/>
</dbReference>
<proteinExistence type="predicted"/>
<feature type="domain" description="BTB" evidence="4">
    <location>
        <begin position="50"/>
        <end position="117"/>
    </location>
</feature>
<dbReference type="InterPro" id="IPR011705">
    <property type="entry name" value="BACK"/>
</dbReference>
<feature type="region of interest" description="Disordered" evidence="3">
    <location>
        <begin position="1"/>
        <end position="22"/>
    </location>
</feature>
<dbReference type="PIRSF" id="PIRSF037037">
    <property type="entry name" value="Kelch-like_protein_gigaxonin"/>
    <property type="match status" value="1"/>
</dbReference>
<evidence type="ECO:0000256" key="3">
    <source>
        <dbReference type="SAM" id="MobiDB-lite"/>
    </source>
</evidence>
<dbReference type="GeneID" id="100373052"/>
<dbReference type="Pfam" id="PF24681">
    <property type="entry name" value="Kelch_KLHDC2_KLHL20_DRC7"/>
    <property type="match status" value="1"/>
</dbReference>
<dbReference type="SMART" id="SM00225">
    <property type="entry name" value="BTB"/>
    <property type="match status" value="1"/>
</dbReference>
<dbReference type="Pfam" id="PF07707">
    <property type="entry name" value="BACK"/>
    <property type="match status" value="1"/>
</dbReference>
<keyword evidence="5" id="KW-1185">Reference proteome</keyword>
<organism evidence="5 6">
    <name type="scientific">Saccoglossus kowalevskii</name>
    <name type="common">Acorn worm</name>
    <dbReference type="NCBI Taxonomy" id="10224"/>
    <lineage>
        <taxon>Eukaryota</taxon>
        <taxon>Metazoa</taxon>
        <taxon>Hemichordata</taxon>
        <taxon>Enteropneusta</taxon>
        <taxon>Harrimaniidae</taxon>
        <taxon>Saccoglossus</taxon>
    </lineage>
</organism>
<dbReference type="PANTHER" id="PTHR24412:SF497">
    <property type="entry name" value="KELCH-LIKE PROTEIN 18"/>
    <property type="match status" value="1"/>
</dbReference>
<dbReference type="Gene3D" id="3.30.710.10">
    <property type="entry name" value="Potassium Channel Kv1.1, Chain A"/>
    <property type="match status" value="1"/>
</dbReference>
<name>A0ABM0GK47_SACKO</name>
<dbReference type="SUPFAM" id="SSF54695">
    <property type="entry name" value="POZ domain"/>
    <property type="match status" value="1"/>
</dbReference>
<dbReference type="InterPro" id="IPR011333">
    <property type="entry name" value="SKP1/BTB/POZ_sf"/>
</dbReference>
<dbReference type="Pfam" id="PF01344">
    <property type="entry name" value="Kelch_1"/>
    <property type="match status" value="1"/>
</dbReference>
<dbReference type="RefSeq" id="XP_002731630.1">
    <property type="nucleotide sequence ID" value="XM_002731584.2"/>
</dbReference>